<dbReference type="RefSeq" id="WP_094549120.1">
    <property type="nucleotide sequence ID" value="NZ_MQWB01000001.1"/>
</dbReference>
<dbReference type="Pfam" id="PF20113">
    <property type="entry name" value="DUF6503"/>
    <property type="match status" value="1"/>
</dbReference>
<sequence>MRTLLALALAAALTACSDAPARGPSGDAEAVALVRAAQQAHGSDNLEGATLHFTFRGDAFTARRDGGRFRYTRTTRDEQAREVVDVLDNSGLSRTVGGEAVRLAPEEIGPITTAVNSVVYFATLPAALSDAAVQARSLGRDSVAGEPYDRLEVTFAQEGGGNDWEDRYLYWLHPERRTLDYIAYSYRVAPGASGANDTGHRFRRVIGTADAGGFRVQDYANLTADSLSALEEYPAALARGVTREVSEVRTEQARLER</sequence>
<evidence type="ECO:0000313" key="3">
    <source>
        <dbReference type="Proteomes" id="UP000216446"/>
    </source>
</evidence>
<protein>
    <recommendedName>
        <fullName evidence="4">Deoxyribose-phosphate aldolase</fullName>
    </recommendedName>
</protein>
<keyword evidence="1" id="KW-0732">Signal</keyword>
<gene>
    <name evidence="2" type="ORF">BSZ36_11715</name>
</gene>
<evidence type="ECO:0000313" key="2">
    <source>
        <dbReference type="EMBL" id="OZC03590.1"/>
    </source>
</evidence>
<dbReference type="EMBL" id="MQWB01000001">
    <property type="protein sequence ID" value="OZC03590.1"/>
    <property type="molecule type" value="Genomic_DNA"/>
</dbReference>
<comment type="caution">
    <text evidence="2">The sequence shown here is derived from an EMBL/GenBank/DDBJ whole genome shotgun (WGS) entry which is preliminary data.</text>
</comment>
<dbReference type="InterPro" id="IPR045444">
    <property type="entry name" value="DUF6503"/>
</dbReference>
<reference evidence="2 3" key="1">
    <citation type="submission" date="2016-11" db="EMBL/GenBank/DDBJ databases">
        <title>Study of marine rhodopsin-containing bacteria.</title>
        <authorList>
            <person name="Yoshizawa S."/>
            <person name="Kumagai Y."/>
            <person name="Kogure K."/>
        </authorList>
    </citation>
    <scope>NUCLEOTIDE SEQUENCE [LARGE SCALE GENOMIC DNA]</scope>
    <source>
        <strain evidence="2 3">SG-29</strain>
    </source>
</reference>
<evidence type="ECO:0008006" key="4">
    <source>
        <dbReference type="Google" id="ProtNLM"/>
    </source>
</evidence>
<feature type="chain" id="PRO_5013396933" description="Deoxyribose-phosphate aldolase" evidence="1">
    <location>
        <begin position="22"/>
        <end position="257"/>
    </location>
</feature>
<accession>A0A259U0X1</accession>
<dbReference type="AlphaFoldDB" id="A0A259U0X1"/>
<name>A0A259U0X1_9BACT</name>
<dbReference type="InParanoid" id="A0A259U0X1"/>
<dbReference type="OrthoDB" id="982433at2"/>
<proteinExistence type="predicted"/>
<feature type="signal peptide" evidence="1">
    <location>
        <begin position="1"/>
        <end position="21"/>
    </location>
</feature>
<keyword evidence="3" id="KW-1185">Reference proteome</keyword>
<dbReference type="PROSITE" id="PS51257">
    <property type="entry name" value="PROKAR_LIPOPROTEIN"/>
    <property type="match status" value="1"/>
</dbReference>
<dbReference type="Proteomes" id="UP000216446">
    <property type="component" value="Unassembled WGS sequence"/>
</dbReference>
<organism evidence="2 3">
    <name type="scientific">Rubricoccus marinus</name>
    <dbReference type="NCBI Taxonomy" id="716817"/>
    <lineage>
        <taxon>Bacteria</taxon>
        <taxon>Pseudomonadati</taxon>
        <taxon>Rhodothermota</taxon>
        <taxon>Rhodothermia</taxon>
        <taxon>Rhodothermales</taxon>
        <taxon>Rubricoccaceae</taxon>
        <taxon>Rubricoccus</taxon>
    </lineage>
</organism>
<evidence type="ECO:0000256" key="1">
    <source>
        <dbReference type="SAM" id="SignalP"/>
    </source>
</evidence>